<keyword evidence="2" id="KW-0645">Protease</keyword>
<dbReference type="GO" id="GO:0008233">
    <property type="term" value="F:peptidase activity"/>
    <property type="evidence" value="ECO:0007669"/>
    <property type="project" value="UniProtKB-KW"/>
</dbReference>
<dbReference type="AlphaFoldDB" id="A0ABC8X0T2"/>
<dbReference type="PANTHER" id="PTHR34835">
    <property type="entry name" value="OS07G0283600 PROTEIN-RELATED"/>
    <property type="match status" value="1"/>
</dbReference>
<dbReference type="EMBL" id="OZ075123">
    <property type="protein sequence ID" value="CAL4916173.1"/>
    <property type="molecule type" value="Genomic_DNA"/>
</dbReference>
<dbReference type="Proteomes" id="UP001497457">
    <property type="component" value="Chromosome 13rd"/>
</dbReference>
<dbReference type="PANTHER" id="PTHR34835:SF60">
    <property type="entry name" value="OS10G0490300 PROTEIN"/>
    <property type="match status" value="1"/>
</dbReference>
<dbReference type="SUPFAM" id="SSF54001">
    <property type="entry name" value="Cysteine proteinases"/>
    <property type="match status" value="1"/>
</dbReference>
<keyword evidence="7" id="KW-1185">Reference proteome</keyword>
<proteinExistence type="inferred from homology"/>
<reference evidence="6 7" key="2">
    <citation type="submission" date="2024-10" db="EMBL/GenBank/DDBJ databases">
        <authorList>
            <person name="Ryan C."/>
        </authorList>
    </citation>
    <scope>NUCLEOTIDE SEQUENCE [LARGE SCALE GENOMIC DNA]</scope>
</reference>
<evidence type="ECO:0000313" key="7">
    <source>
        <dbReference type="Proteomes" id="UP001497457"/>
    </source>
</evidence>
<sequence length="1112" mass="124705">MAHLLLHGTLDATILEAGSFDYDICKMPRKRRRGALESPVLVMDSDDTADSMDDFEVQKEHNGQDISDDSLFDSNGSSSSENEISNNQLYKQVLSEYTTLLKFKRELKRKIIRQSMQNKKAIKKPKETFSRFSVTSFSKVVSAVSASKREVIDSHGFSALLDFDKCFVPVKFAKWIAQQVDYKSGDMLISGKVISLTAESVHLVLGLPLGGLPFPSDNSLGRSVILQKFKKQTIPSVMFFVDKLTKEIDAMSDDDVLISFLLVALTTFLCPSASQIPSQKYLGIFGDLGSIKDFDWCGFILSWLFQHIRSFNRGKSSKIRDEGTLGGCLYYLAVRYLDFVDFGPRMLPHDIPRISVWKGNMIQSYSQLDYKSNGCYGLRPMLDFGDTCYSNRLPLLDSRHPFSAHDDAFLEKLDLVSRCKLPGDLKNSICKIIQKHSLNCGLSVNLDLTSISALPYNVHVTITKLMQHASLVDSRSKNLVLDIMKLITEYPHDDIDHASPTAPQDQTAHRNHVDNSQGSEEDDVSIGDPNSFQRQHPSSASTPVLHPSPVVGQSSLEVARNSSKHMSPSDVVLSQSKLQSYKVNHSESSKIVENVSKINESPATPITPTERRVIPSVGSLPGCSLRPEAVIRKCKPRLSRTGTISLKSNIAILREPLCEISNHDVHRDETMQPLSDDGIQRDVILLGDDDHYVPHCISPVDHATCTRTSIDNTTPDSDKENFSPELTQRTSSRVTPKLQSRDRRVRFASSDSSSQHQDIQILAEKSLSQCVRDKTKIVDDMYNKKFCSKLPSSSRTQAVDIASTSDSSGSSSAGLSPKLPYQSRDSSTGGKLPVHGPRRPIKPGPIFQGDYETDKHLISLSASELKNYKAICFLATSEKSGQDAVVVGKVRCTFWALGESLKPDGFVNSFVISAFCYSLFLQPSGQPDQSKSHYFFANIGTELIKDPDEANQDILCRAFQRSHRSRPLNRCNNLYFPILFNNHWSVFIVNIKDRNFVFLDSLHHKDEEYQEIVRDCVVSSFKLHWDKYVKCPMPFGEYKYLYPRVPLQDKENSVDSGVYAMMFLQHWKSPRTVLSKTFDSSDVPRIRVKVANELLFVPGNTGMKQLVLDFQI</sequence>
<dbReference type="InterPro" id="IPR003653">
    <property type="entry name" value="Peptidase_C48_C"/>
</dbReference>
<dbReference type="Pfam" id="PF02902">
    <property type="entry name" value="Peptidase_C48"/>
    <property type="match status" value="1"/>
</dbReference>
<feature type="region of interest" description="Disordered" evidence="4">
    <location>
        <begin position="798"/>
        <end position="848"/>
    </location>
</feature>
<evidence type="ECO:0000256" key="1">
    <source>
        <dbReference type="ARBA" id="ARBA00005234"/>
    </source>
</evidence>
<dbReference type="Gene3D" id="3.40.395.10">
    <property type="entry name" value="Adenoviral Proteinase, Chain A"/>
    <property type="match status" value="1"/>
</dbReference>
<feature type="compositionally biased region" description="Low complexity" evidence="4">
    <location>
        <begin position="72"/>
        <end position="84"/>
    </location>
</feature>
<dbReference type="GO" id="GO:0006508">
    <property type="term" value="P:proteolysis"/>
    <property type="evidence" value="ECO:0007669"/>
    <property type="project" value="UniProtKB-KW"/>
</dbReference>
<feature type="region of interest" description="Disordered" evidence="4">
    <location>
        <begin position="707"/>
        <end position="758"/>
    </location>
</feature>
<keyword evidence="3" id="KW-0378">Hydrolase</keyword>
<feature type="domain" description="Ubiquitin-like protease family profile" evidence="5">
    <location>
        <begin position="858"/>
        <end position="1067"/>
    </location>
</feature>
<feature type="region of interest" description="Disordered" evidence="4">
    <location>
        <begin position="64"/>
        <end position="84"/>
    </location>
</feature>
<evidence type="ECO:0000256" key="4">
    <source>
        <dbReference type="SAM" id="MobiDB-lite"/>
    </source>
</evidence>
<feature type="compositionally biased region" description="Polar residues" evidence="4">
    <location>
        <begin position="528"/>
        <end position="542"/>
    </location>
</feature>
<reference evidence="7" key="1">
    <citation type="submission" date="2024-06" db="EMBL/GenBank/DDBJ databases">
        <authorList>
            <person name="Ryan C."/>
        </authorList>
    </citation>
    <scope>NUCLEOTIDE SEQUENCE [LARGE SCALE GENOMIC DNA]</scope>
</reference>
<feature type="compositionally biased region" description="Polar residues" evidence="4">
    <location>
        <begin position="724"/>
        <end position="738"/>
    </location>
</feature>
<gene>
    <name evidence="6" type="ORF">URODEC1_LOCUS17905</name>
</gene>
<name>A0ABC8X0T2_9POAL</name>
<feature type="region of interest" description="Disordered" evidence="4">
    <location>
        <begin position="493"/>
        <end position="550"/>
    </location>
</feature>
<feature type="compositionally biased region" description="Low complexity" evidence="4">
    <location>
        <begin position="749"/>
        <end position="758"/>
    </location>
</feature>
<accession>A0ABC8X0T2</accession>
<feature type="compositionally biased region" description="Low complexity" evidence="4">
    <location>
        <begin position="802"/>
        <end position="816"/>
    </location>
</feature>
<evidence type="ECO:0000256" key="2">
    <source>
        <dbReference type="ARBA" id="ARBA00022670"/>
    </source>
</evidence>
<dbReference type="PROSITE" id="PS50600">
    <property type="entry name" value="ULP_PROTEASE"/>
    <property type="match status" value="1"/>
</dbReference>
<dbReference type="InterPro" id="IPR038765">
    <property type="entry name" value="Papain-like_cys_pep_sf"/>
</dbReference>
<comment type="similarity">
    <text evidence="1">Belongs to the peptidase C48 family.</text>
</comment>
<evidence type="ECO:0000313" key="6">
    <source>
        <dbReference type="EMBL" id="CAL4916173.1"/>
    </source>
</evidence>
<organism evidence="6 7">
    <name type="scientific">Urochloa decumbens</name>
    <dbReference type="NCBI Taxonomy" id="240449"/>
    <lineage>
        <taxon>Eukaryota</taxon>
        <taxon>Viridiplantae</taxon>
        <taxon>Streptophyta</taxon>
        <taxon>Embryophyta</taxon>
        <taxon>Tracheophyta</taxon>
        <taxon>Spermatophyta</taxon>
        <taxon>Magnoliopsida</taxon>
        <taxon>Liliopsida</taxon>
        <taxon>Poales</taxon>
        <taxon>Poaceae</taxon>
        <taxon>PACMAD clade</taxon>
        <taxon>Panicoideae</taxon>
        <taxon>Panicodae</taxon>
        <taxon>Paniceae</taxon>
        <taxon>Melinidinae</taxon>
        <taxon>Urochloa</taxon>
    </lineage>
</organism>
<evidence type="ECO:0000259" key="5">
    <source>
        <dbReference type="PROSITE" id="PS50600"/>
    </source>
</evidence>
<evidence type="ECO:0000256" key="3">
    <source>
        <dbReference type="ARBA" id="ARBA00022801"/>
    </source>
</evidence>
<protein>
    <recommendedName>
        <fullName evidence="5">Ubiquitin-like protease family profile domain-containing protein</fullName>
    </recommendedName>
</protein>